<proteinExistence type="inferred from homology"/>
<dbReference type="Gene3D" id="3.40.190.10">
    <property type="entry name" value="Periplasmic binding protein-like II"/>
    <property type="match status" value="2"/>
</dbReference>
<comment type="similarity">
    <text evidence="2">Belongs to the bacterial solute-binding protein 1 family.</text>
</comment>
<dbReference type="PANTHER" id="PTHR43649:SF12">
    <property type="entry name" value="DIACETYLCHITOBIOSE BINDING PROTEIN DASA"/>
    <property type="match status" value="1"/>
</dbReference>
<dbReference type="CDD" id="cd13585">
    <property type="entry name" value="PBP2_TMBP_like"/>
    <property type="match status" value="1"/>
</dbReference>
<evidence type="ECO:0000256" key="3">
    <source>
        <dbReference type="SAM" id="SignalP"/>
    </source>
</evidence>
<evidence type="ECO:0000313" key="5">
    <source>
        <dbReference type="Proteomes" id="UP000323956"/>
    </source>
</evidence>
<comment type="subcellular location">
    <subcellularLocation>
        <location evidence="1">Periplasm</location>
    </subcellularLocation>
</comment>
<feature type="chain" id="PRO_5012230203" evidence="3">
    <location>
        <begin position="27"/>
        <end position="441"/>
    </location>
</feature>
<keyword evidence="3" id="KW-0732">Signal</keyword>
<evidence type="ECO:0000256" key="2">
    <source>
        <dbReference type="ARBA" id="ARBA00008520"/>
    </source>
</evidence>
<dbReference type="EMBL" id="FTMK01000029">
    <property type="protein sequence ID" value="SIR18312.1"/>
    <property type="molecule type" value="Genomic_DNA"/>
</dbReference>
<dbReference type="Pfam" id="PF01547">
    <property type="entry name" value="SBP_bac_1"/>
    <property type="match status" value="1"/>
</dbReference>
<dbReference type="SUPFAM" id="SSF53850">
    <property type="entry name" value="Periplasmic binding protein-like II"/>
    <property type="match status" value="1"/>
</dbReference>
<dbReference type="Proteomes" id="UP000323956">
    <property type="component" value="Unassembled WGS sequence"/>
</dbReference>
<feature type="signal peptide" evidence="3">
    <location>
        <begin position="1"/>
        <end position="26"/>
    </location>
</feature>
<dbReference type="GO" id="GO:0042597">
    <property type="term" value="C:periplasmic space"/>
    <property type="evidence" value="ECO:0007669"/>
    <property type="project" value="UniProtKB-SubCell"/>
</dbReference>
<dbReference type="InterPro" id="IPR006059">
    <property type="entry name" value="SBP"/>
</dbReference>
<accession>A0A1N6YUT4</accession>
<evidence type="ECO:0000256" key="1">
    <source>
        <dbReference type="ARBA" id="ARBA00004418"/>
    </source>
</evidence>
<dbReference type="PANTHER" id="PTHR43649">
    <property type="entry name" value="ARABINOSE-BINDING PROTEIN-RELATED"/>
    <property type="match status" value="1"/>
</dbReference>
<protein>
    <submittedName>
        <fullName evidence="4">Carbohydrate ABC transporter substrate-binding protein, CUT1 family</fullName>
    </submittedName>
</protein>
<sequence length="441" mass="47638">MRIPTTARLLAAVGVLAGLAATTALAQDKPYEGVTLRVLSTQQPWDAEIEKRVAAFEEETGADVQFDLYAFGQAVQKIGVELSTGSPAYDVFFLEASDVPRYAAAGRLAPFDDAIAAMEGFDGADFIPTTLEAFKYDGKQMGVPYFAATQLNYWRGPVLAEAGFDKAPETFEDMLSICKALKEKGVAPCTALRGKPNTSENVWYWTQIMLAQGGHWVKDYPQDMTPTLNSPEAVRATEIYAELLNDYSIPGSVSAGYDEVVVAMQQGNIAMAIEGAPLAGRILDPELSKVQGELGFAPPPGGPAGRFAPFNAQGWAVGASSKNAEAAQAFVLWATSKETVTDVTLNSSFLAVTRQSVWNDPAFTEKHGYDFGYGEFTRAYAQALADGDPLYRLPIPEFRAVGDRVGLALQEVVTGRRSAQDALDAAQADTERMFRRTGYID</sequence>
<gene>
    <name evidence="4" type="ORF">SAMN05421641_1295</name>
</gene>
<evidence type="ECO:0000313" key="4">
    <source>
        <dbReference type="EMBL" id="SIR18312.1"/>
    </source>
</evidence>
<dbReference type="RefSeq" id="WP_149766615.1">
    <property type="nucleotide sequence ID" value="NZ_FTMK01000029.1"/>
</dbReference>
<name>A0A1N6YUT4_9RHOB</name>
<organism evidence="4 5">
    <name type="scientific">Paracoccus thiocyanatus</name>
    <dbReference type="NCBI Taxonomy" id="34006"/>
    <lineage>
        <taxon>Bacteria</taxon>
        <taxon>Pseudomonadati</taxon>
        <taxon>Pseudomonadota</taxon>
        <taxon>Alphaproteobacteria</taxon>
        <taxon>Rhodobacterales</taxon>
        <taxon>Paracoccaceae</taxon>
        <taxon>Paracoccus</taxon>
    </lineage>
</organism>
<dbReference type="AlphaFoldDB" id="A0A1N6YUT4"/>
<dbReference type="InterPro" id="IPR050490">
    <property type="entry name" value="Bact_solute-bd_prot1"/>
</dbReference>
<dbReference type="OrthoDB" id="7532544at2"/>
<reference evidence="4 5" key="1">
    <citation type="submission" date="2017-01" db="EMBL/GenBank/DDBJ databases">
        <authorList>
            <person name="Varghese N."/>
            <person name="Submissions S."/>
        </authorList>
    </citation>
    <scope>NUCLEOTIDE SEQUENCE [LARGE SCALE GENOMIC DNA]</scope>
    <source>
        <strain evidence="4 5">ATCC 700171</strain>
    </source>
</reference>